<dbReference type="PROSITE" id="PS00211">
    <property type="entry name" value="ABC_TRANSPORTER_1"/>
    <property type="match status" value="1"/>
</dbReference>
<feature type="domain" description="ABC transporter" evidence="9">
    <location>
        <begin position="31"/>
        <end position="265"/>
    </location>
</feature>
<protein>
    <submittedName>
        <fullName evidence="10">ABC transporter</fullName>
    </submittedName>
</protein>
<evidence type="ECO:0000256" key="8">
    <source>
        <dbReference type="ARBA" id="ARBA00023136"/>
    </source>
</evidence>
<dbReference type="Pfam" id="PF00005">
    <property type="entry name" value="ABC_tran"/>
    <property type="match status" value="1"/>
</dbReference>
<accession>A0A564ZEY1</accession>
<evidence type="ECO:0000256" key="7">
    <source>
        <dbReference type="ARBA" id="ARBA00023065"/>
    </source>
</evidence>
<dbReference type="CDD" id="cd03259">
    <property type="entry name" value="ABC_Carb_Solutes_like"/>
    <property type="match status" value="1"/>
</dbReference>
<dbReference type="Gene3D" id="3.40.50.300">
    <property type="entry name" value="P-loop containing nucleotide triphosphate hydrolases"/>
    <property type="match status" value="1"/>
</dbReference>
<dbReference type="FunFam" id="3.40.50.300:FF:000425">
    <property type="entry name" value="Probable ABC transporter, ATP-binding subunit"/>
    <property type="match status" value="1"/>
</dbReference>
<dbReference type="Proteomes" id="UP000334340">
    <property type="component" value="Unassembled WGS sequence"/>
</dbReference>
<dbReference type="GO" id="GO:0043190">
    <property type="term" value="C:ATP-binding cassette (ABC) transporter complex"/>
    <property type="evidence" value="ECO:0007669"/>
    <property type="project" value="InterPro"/>
</dbReference>
<dbReference type="PROSITE" id="PS50893">
    <property type="entry name" value="ABC_TRANSPORTER_2"/>
    <property type="match status" value="1"/>
</dbReference>
<evidence type="ECO:0000259" key="9">
    <source>
        <dbReference type="PROSITE" id="PS50893"/>
    </source>
</evidence>
<evidence type="ECO:0000256" key="3">
    <source>
        <dbReference type="ARBA" id="ARBA00022496"/>
    </source>
</evidence>
<dbReference type="Gene3D" id="2.40.50.100">
    <property type="match status" value="1"/>
</dbReference>
<dbReference type="PANTHER" id="PTHR42781:SF4">
    <property type="entry name" value="SPERMIDINE_PUTRESCINE IMPORT ATP-BINDING PROTEIN POTA"/>
    <property type="match status" value="1"/>
</dbReference>
<reference evidence="10 11" key="1">
    <citation type="submission" date="2019-07" db="EMBL/GenBank/DDBJ databases">
        <authorList>
            <person name="Cremers G."/>
        </authorList>
    </citation>
    <scope>NUCLEOTIDE SEQUENCE [LARGE SCALE GENOMIC DNA]</scope>
</reference>
<sequence length="377" mass="40873">MAGTKVIQLEQIGHPKRARVAQSLSPRPTVIRVEHVSKRYGGGSVMAVDGVSFSVDKGEILALLGPSGCGKTTTLRLIAGFEVPDCGRIEIGGRMVAHDNIFLPPEQRGVGMVFQSYALFPHLTVLENVAFGLRQWSGEQQRNRIAEALDLVGLAKLEGRYPHELSGGQQQRVALARALAPSPQVVLLDEPFSNLDADMRAQMREDVRSILRQAGTTAIFVTHDQEEAFVIADQVGVLNHGRLEQLDHPEAIYHTPASRFVAQFVGSADFIPGLVQGDRITTELGILPNQRGLAGGQAVEVMIRPDDIDLIPDQAGKAIVLTRQFRGADNLYCVRLPSGQKIHSSQDSTRIIEPGAVVVVKANPTHVVCFDINGVAQ</sequence>
<dbReference type="InterPro" id="IPR050093">
    <property type="entry name" value="ABC_SmlMolc_Importer"/>
</dbReference>
<dbReference type="InterPro" id="IPR017871">
    <property type="entry name" value="ABC_transporter-like_CS"/>
</dbReference>
<evidence type="ECO:0000256" key="6">
    <source>
        <dbReference type="ARBA" id="ARBA00023004"/>
    </source>
</evidence>
<dbReference type="PANTHER" id="PTHR42781">
    <property type="entry name" value="SPERMIDINE/PUTRESCINE IMPORT ATP-BINDING PROTEIN POTA"/>
    <property type="match status" value="1"/>
</dbReference>
<dbReference type="GO" id="GO:0005524">
    <property type="term" value="F:ATP binding"/>
    <property type="evidence" value="ECO:0007669"/>
    <property type="project" value="UniProtKB-KW"/>
</dbReference>
<dbReference type="SMART" id="SM00382">
    <property type="entry name" value="AAA"/>
    <property type="match status" value="1"/>
</dbReference>
<keyword evidence="2" id="KW-1003">Cell membrane</keyword>
<evidence type="ECO:0000313" key="10">
    <source>
        <dbReference type="EMBL" id="VUZ83723.1"/>
    </source>
</evidence>
<evidence type="ECO:0000313" key="11">
    <source>
        <dbReference type="Proteomes" id="UP000334340"/>
    </source>
</evidence>
<dbReference type="GO" id="GO:0015697">
    <property type="term" value="P:quaternary ammonium group transport"/>
    <property type="evidence" value="ECO:0007669"/>
    <property type="project" value="UniProtKB-ARBA"/>
</dbReference>
<proteinExistence type="predicted"/>
<keyword evidence="4" id="KW-0547">Nucleotide-binding</keyword>
<dbReference type="GO" id="GO:0016887">
    <property type="term" value="F:ATP hydrolysis activity"/>
    <property type="evidence" value="ECO:0007669"/>
    <property type="project" value="InterPro"/>
</dbReference>
<organism evidence="10 11">
    <name type="scientific">Candidatus Methylomirabilis lanthanidiphila</name>
    <dbReference type="NCBI Taxonomy" id="2211376"/>
    <lineage>
        <taxon>Bacteria</taxon>
        <taxon>Candidatus Methylomirabilota</taxon>
        <taxon>Candidatus Methylomirabilia</taxon>
        <taxon>Candidatus Methylomirabilales</taxon>
        <taxon>Candidatus Methylomirabilaceae</taxon>
        <taxon>Candidatus Methylomirabilis</taxon>
    </lineage>
</organism>
<evidence type="ECO:0000256" key="2">
    <source>
        <dbReference type="ARBA" id="ARBA00022475"/>
    </source>
</evidence>
<evidence type="ECO:0000256" key="4">
    <source>
        <dbReference type="ARBA" id="ARBA00022741"/>
    </source>
</evidence>
<dbReference type="GO" id="GO:0015408">
    <property type="term" value="F:ABC-type ferric iron transporter activity"/>
    <property type="evidence" value="ECO:0007669"/>
    <property type="project" value="InterPro"/>
</dbReference>
<name>A0A564ZEY1_9BACT</name>
<dbReference type="EMBL" id="CABIKM010000001">
    <property type="protein sequence ID" value="VUZ83723.1"/>
    <property type="molecule type" value="Genomic_DNA"/>
</dbReference>
<keyword evidence="5" id="KW-0067">ATP-binding</keyword>
<dbReference type="InterPro" id="IPR027417">
    <property type="entry name" value="P-loop_NTPase"/>
</dbReference>
<keyword evidence="3" id="KW-0410">Iron transport</keyword>
<dbReference type="SUPFAM" id="SSF52540">
    <property type="entry name" value="P-loop containing nucleoside triphosphate hydrolases"/>
    <property type="match status" value="1"/>
</dbReference>
<keyword evidence="11" id="KW-1185">Reference proteome</keyword>
<keyword evidence="6" id="KW-0408">Iron</keyword>
<dbReference type="InterPro" id="IPR015853">
    <property type="entry name" value="ABC_transpr_FbpC"/>
</dbReference>
<dbReference type="SUPFAM" id="SSF50331">
    <property type="entry name" value="MOP-like"/>
    <property type="match status" value="1"/>
</dbReference>
<dbReference type="InterPro" id="IPR008995">
    <property type="entry name" value="Mo/tungstate-bd_C_term_dom"/>
</dbReference>
<dbReference type="InterPro" id="IPR013611">
    <property type="entry name" value="Transp-assoc_OB_typ2"/>
</dbReference>
<keyword evidence="8" id="KW-0472">Membrane</keyword>
<evidence type="ECO:0000256" key="5">
    <source>
        <dbReference type="ARBA" id="ARBA00022840"/>
    </source>
</evidence>
<keyword evidence="1" id="KW-0813">Transport</keyword>
<keyword evidence="7" id="KW-0406">Ion transport</keyword>
<dbReference type="InterPro" id="IPR003439">
    <property type="entry name" value="ABC_transporter-like_ATP-bd"/>
</dbReference>
<evidence type="ECO:0000256" key="1">
    <source>
        <dbReference type="ARBA" id="ARBA00022448"/>
    </source>
</evidence>
<dbReference type="Pfam" id="PF08402">
    <property type="entry name" value="TOBE_2"/>
    <property type="match status" value="1"/>
</dbReference>
<dbReference type="AlphaFoldDB" id="A0A564ZEY1"/>
<gene>
    <name evidence="10" type="ORF">MELA_00076</name>
</gene>
<dbReference type="InterPro" id="IPR003593">
    <property type="entry name" value="AAA+_ATPase"/>
</dbReference>